<keyword evidence="1" id="KW-0812">Transmembrane</keyword>
<evidence type="ECO:0008006" key="4">
    <source>
        <dbReference type="Google" id="ProtNLM"/>
    </source>
</evidence>
<gene>
    <name evidence="2" type="ORF">MU0053_001229</name>
</gene>
<evidence type="ECO:0000313" key="3">
    <source>
        <dbReference type="Proteomes" id="UP001190465"/>
    </source>
</evidence>
<feature type="transmembrane region" description="Helical" evidence="1">
    <location>
        <begin position="20"/>
        <end position="42"/>
    </location>
</feature>
<reference evidence="2 3" key="1">
    <citation type="submission" date="2023-08" db="EMBL/GenBank/DDBJ databases">
        <authorList>
            <person name="Folkvardsen B D."/>
            <person name="Norman A."/>
        </authorList>
    </citation>
    <scope>NUCLEOTIDE SEQUENCE [LARGE SCALE GENOMIC DNA]</scope>
    <source>
        <strain evidence="2 3">Mu0053</strain>
    </source>
</reference>
<keyword evidence="3" id="KW-1185">Reference proteome</keyword>
<name>A0ABN9N1C2_9MYCO</name>
<protein>
    <recommendedName>
        <fullName evidence="4">Adhesin domain-containing protein</fullName>
    </recommendedName>
</protein>
<accession>A0ABN9N1C2</accession>
<keyword evidence="1" id="KW-1133">Transmembrane helix</keyword>
<dbReference type="Proteomes" id="UP001190465">
    <property type="component" value="Chromosome"/>
</dbReference>
<evidence type="ECO:0000256" key="1">
    <source>
        <dbReference type="SAM" id="Phobius"/>
    </source>
</evidence>
<evidence type="ECO:0000313" key="2">
    <source>
        <dbReference type="EMBL" id="CAJ1498721.1"/>
    </source>
</evidence>
<sequence length="285" mass="30110">MTETSTPLTRGGRNTIRVVIVAAAIVLCLGVVTSLTTVALGVGRIRAIADTQTLPATLRTLHIDAANVPMAIRVVSDDEATEARVELRFVTTTGTNRHELDVTSDAESARVSVRGAAPGWLRWVRAGEVKVVLPPAAARGLTLNTAQRYGALMVDADLDKLVARTDNGAVILRGAARTTEIHNEHGSIHSRRPIAVRESFSANTVEGRISVDFQDPPPPRIEATTGQGEVTIGLGGDGPFLVQASTGAADGRTVVRVPRTSDPTEAVSEVTARSEFGSVTIDDRI</sequence>
<proteinExistence type="predicted"/>
<dbReference type="EMBL" id="OY726397">
    <property type="protein sequence ID" value="CAJ1498721.1"/>
    <property type="molecule type" value="Genomic_DNA"/>
</dbReference>
<keyword evidence="1" id="KW-0472">Membrane</keyword>
<organism evidence="2 3">
    <name type="scientific">[Mycobacterium] burgundiense</name>
    <dbReference type="NCBI Taxonomy" id="3064286"/>
    <lineage>
        <taxon>Bacteria</taxon>
        <taxon>Bacillati</taxon>
        <taxon>Actinomycetota</taxon>
        <taxon>Actinomycetes</taxon>
        <taxon>Mycobacteriales</taxon>
        <taxon>Mycobacteriaceae</taxon>
        <taxon>Mycolicibacterium</taxon>
    </lineage>
</organism>
<dbReference type="RefSeq" id="WP_308481490.1">
    <property type="nucleotide sequence ID" value="NZ_OY726397.1"/>
</dbReference>